<protein>
    <submittedName>
        <fullName evidence="1">Uncharacterized protein</fullName>
    </submittedName>
</protein>
<proteinExistence type="predicted"/>
<evidence type="ECO:0000313" key="1">
    <source>
        <dbReference type="EMBL" id="MDP9651797.1"/>
    </source>
</evidence>
<name>A0AB73IUS8_9BURK</name>
<accession>A0AB73IUS8</accession>
<dbReference type="Proteomes" id="UP001229486">
    <property type="component" value="Unassembled WGS sequence"/>
</dbReference>
<dbReference type="AlphaFoldDB" id="A0AB73IUS8"/>
<evidence type="ECO:0000313" key="2">
    <source>
        <dbReference type="Proteomes" id="UP001229486"/>
    </source>
</evidence>
<comment type="caution">
    <text evidence="1">The sequence shown here is derived from an EMBL/GenBank/DDBJ whole genome shotgun (WGS) entry which is preliminary data.</text>
</comment>
<dbReference type="EMBL" id="JAURTK010000031">
    <property type="protein sequence ID" value="MDP9651797.1"/>
    <property type="molecule type" value="Genomic_DNA"/>
</dbReference>
<sequence>MKYKRRESVVEAEQWWGYQWWGWGGDPRVELRSQGWAVATPEGWREVNPGDWILKDGSGHVWPMTDREFKLLYEPA</sequence>
<organism evidence="1 2">
    <name type="scientific">Paraburkholderia caledonica</name>
    <dbReference type="NCBI Taxonomy" id="134536"/>
    <lineage>
        <taxon>Bacteria</taxon>
        <taxon>Pseudomonadati</taxon>
        <taxon>Pseudomonadota</taxon>
        <taxon>Betaproteobacteria</taxon>
        <taxon>Burkholderiales</taxon>
        <taxon>Burkholderiaceae</taxon>
        <taxon>Paraburkholderia</taxon>
    </lineage>
</organism>
<reference evidence="1" key="1">
    <citation type="submission" date="2023-07" db="EMBL/GenBank/DDBJ databases">
        <title>Sorghum-associated microbial communities from plants grown in Nebraska, USA.</title>
        <authorList>
            <person name="Schachtman D."/>
        </authorList>
    </citation>
    <scope>NUCLEOTIDE SEQUENCE</scope>
    <source>
        <strain evidence="1">DS1061</strain>
    </source>
</reference>
<gene>
    <name evidence="1" type="ORF">J2793_007272</name>
</gene>